<protein>
    <recommendedName>
        <fullName evidence="7">26S proteasome regulatory subunit Rpn7 N-terminal domain-containing protein</fullName>
    </recommendedName>
</protein>
<evidence type="ECO:0000256" key="6">
    <source>
        <dbReference type="SAM" id="MobiDB-lite"/>
    </source>
</evidence>
<accession>A0ABQ6MN84</accession>
<gene>
    <name evidence="8" type="ORF">TeGR_g14919</name>
</gene>
<evidence type="ECO:0000313" key="9">
    <source>
        <dbReference type="Proteomes" id="UP001165060"/>
    </source>
</evidence>
<comment type="caution">
    <text evidence="8">The sequence shown here is derived from an EMBL/GenBank/DDBJ whole genome shotgun (WGS) entry which is preliminary data.</text>
</comment>
<sequence>MLVGSFSPEAGIGRGELLAVAAYRSLFPDAPEPPEGAAALRGGGALEERMREDLGRAAEEVGVNEAWIAAADDFYASTLSSLEASLASSKTNLLKDSIRTGFLSLSSLCLLRGLPAAALKNQLRSRDYCTAPAHTTELCLRVLSTSLLHGLHAHVPSYLAKASHAQSTPLTASKLAVCKALRSMHEAKEERTREGRERLYSEAAAALVEVGMDIDGEFPDLVAPEDVALFGTLTAVASWPAAKVKASLNSPAFQPFLALSPPLASLAEAYTSSDYAGALSLLHSLGPLAEASLFLQPLFPSLVDCVVNRCLASFLTPYSRIGVGRAAGTFSIGEEDMRGRIRKLVEGGELPGVGRASTELCDNTEIALLMSSLGSAGWVKGKGRAGKLGGGRRRPGGGRYRKFKSGGGAAAGPGGYEGGGGDLEGMSDGSDDDAYGAEEWQGEEWQGGEGVMSGYMDDDMVE</sequence>
<name>A0ABQ6MN84_9STRA</name>
<dbReference type="Proteomes" id="UP001165060">
    <property type="component" value="Unassembled WGS sequence"/>
</dbReference>
<evidence type="ECO:0000259" key="7">
    <source>
        <dbReference type="Pfam" id="PF10602"/>
    </source>
</evidence>
<dbReference type="InterPro" id="IPR045135">
    <property type="entry name" value="Rpn7_N"/>
</dbReference>
<feature type="compositionally biased region" description="Gly residues" evidence="6">
    <location>
        <begin position="405"/>
        <end position="423"/>
    </location>
</feature>
<reference evidence="8 9" key="1">
    <citation type="journal article" date="2023" name="Commun. Biol.">
        <title>Genome analysis of Parmales, the sister group of diatoms, reveals the evolutionary specialization of diatoms from phago-mixotrophs to photoautotrophs.</title>
        <authorList>
            <person name="Ban H."/>
            <person name="Sato S."/>
            <person name="Yoshikawa S."/>
            <person name="Yamada K."/>
            <person name="Nakamura Y."/>
            <person name="Ichinomiya M."/>
            <person name="Sato N."/>
            <person name="Blanc-Mathieu R."/>
            <person name="Endo H."/>
            <person name="Kuwata A."/>
            <person name="Ogata H."/>
        </authorList>
    </citation>
    <scope>NUCLEOTIDE SEQUENCE [LARGE SCALE GENOMIC DNA]</scope>
</reference>
<keyword evidence="9" id="KW-1185">Reference proteome</keyword>
<comment type="subcellular location">
    <subcellularLocation>
        <location evidence="2">Cytoplasm</location>
    </subcellularLocation>
    <subcellularLocation>
        <location evidence="1">Nucleus</location>
    </subcellularLocation>
</comment>
<feature type="compositionally biased region" description="Basic residues" evidence="6">
    <location>
        <begin position="384"/>
        <end position="404"/>
    </location>
</feature>
<dbReference type="Pfam" id="PF10602">
    <property type="entry name" value="RPN7"/>
    <property type="match status" value="1"/>
</dbReference>
<feature type="region of interest" description="Disordered" evidence="6">
    <location>
        <begin position="384"/>
        <end position="462"/>
    </location>
</feature>
<dbReference type="PANTHER" id="PTHR14145:SF2">
    <property type="entry name" value="COP9 SIGNALOSOME COMPLEX SUBUNIT 1"/>
    <property type="match status" value="1"/>
</dbReference>
<evidence type="ECO:0000256" key="3">
    <source>
        <dbReference type="ARBA" id="ARBA00022490"/>
    </source>
</evidence>
<keyword evidence="5" id="KW-0539">Nucleus</keyword>
<keyword evidence="4" id="KW-0736">Signalosome</keyword>
<evidence type="ECO:0000256" key="2">
    <source>
        <dbReference type="ARBA" id="ARBA00004496"/>
    </source>
</evidence>
<feature type="domain" description="26S proteasome regulatory subunit Rpn7 N-terminal" evidence="7">
    <location>
        <begin position="65"/>
        <end position="242"/>
    </location>
</feature>
<evidence type="ECO:0000256" key="1">
    <source>
        <dbReference type="ARBA" id="ARBA00004123"/>
    </source>
</evidence>
<dbReference type="EMBL" id="BRYB01000406">
    <property type="protein sequence ID" value="GMI29547.1"/>
    <property type="molecule type" value="Genomic_DNA"/>
</dbReference>
<keyword evidence="3" id="KW-0963">Cytoplasm</keyword>
<evidence type="ECO:0000256" key="5">
    <source>
        <dbReference type="ARBA" id="ARBA00023242"/>
    </source>
</evidence>
<dbReference type="PANTHER" id="PTHR14145">
    <property type="entry name" value="26S PROTESOME SUBUNIT 6"/>
    <property type="match status" value="1"/>
</dbReference>
<dbReference type="InterPro" id="IPR019585">
    <property type="entry name" value="Rpn7/CSN1"/>
</dbReference>
<evidence type="ECO:0000313" key="8">
    <source>
        <dbReference type="EMBL" id="GMI29547.1"/>
    </source>
</evidence>
<proteinExistence type="predicted"/>
<evidence type="ECO:0000256" key="4">
    <source>
        <dbReference type="ARBA" id="ARBA00022790"/>
    </source>
</evidence>
<organism evidence="8 9">
    <name type="scientific">Tetraparma gracilis</name>
    <dbReference type="NCBI Taxonomy" id="2962635"/>
    <lineage>
        <taxon>Eukaryota</taxon>
        <taxon>Sar</taxon>
        <taxon>Stramenopiles</taxon>
        <taxon>Ochrophyta</taxon>
        <taxon>Bolidophyceae</taxon>
        <taxon>Parmales</taxon>
        <taxon>Triparmaceae</taxon>
        <taxon>Tetraparma</taxon>
    </lineage>
</organism>
<dbReference type="Gene3D" id="1.25.40.570">
    <property type="match status" value="1"/>
</dbReference>
<feature type="compositionally biased region" description="Acidic residues" evidence="6">
    <location>
        <begin position="429"/>
        <end position="442"/>
    </location>
</feature>